<protein>
    <submittedName>
        <fullName evidence="2">Uncharacterized protein</fullName>
    </submittedName>
</protein>
<reference evidence="2 3" key="1">
    <citation type="submission" date="2020-04" db="EMBL/GenBank/DDBJ databases">
        <title>Complete genome of a Psychrophilic, Marine, Gas Vacuolate Bacterium Polaromonas vacuolata KCTC 22033T.</title>
        <authorList>
            <person name="Hwang K."/>
            <person name="Kim K.M."/>
        </authorList>
    </citation>
    <scope>NUCLEOTIDE SEQUENCE [LARGE SCALE GENOMIC DNA]</scope>
    <source>
        <strain evidence="2 3">KCTC 22033</strain>
    </source>
</reference>
<dbReference type="Proteomes" id="UP000502041">
    <property type="component" value="Chromosome"/>
</dbReference>
<proteinExistence type="predicted"/>
<evidence type="ECO:0000256" key="1">
    <source>
        <dbReference type="SAM" id="MobiDB-lite"/>
    </source>
</evidence>
<organism evidence="2 3">
    <name type="scientific">Polaromonas vacuolata</name>
    <dbReference type="NCBI Taxonomy" id="37448"/>
    <lineage>
        <taxon>Bacteria</taxon>
        <taxon>Pseudomonadati</taxon>
        <taxon>Pseudomonadota</taxon>
        <taxon>Betaproteobacteria</taxon>
        <taxon>Burkholderiales</taxon>
        <taxon>Comamonadaceae</taxon>
        <taxon>Polaromonas</taxon>
    </lineage>
</organism>
<gene>
    <name evidence="2" type="ORF">HC248_02227</name>
</gene>
<dbReference type="SUPFAM" id="SSF48317">
    <property type="entry name" value="Acid phosphatase/Vanadium-dependent haloperoxidase"/>
    <property type="match status" value="1"/>
</dbReference>
<sequence>MNDAYFHATQINAHSALAELAAHRAASLVLQHFYPNETAGNIDAQYAWMRAQIITDEESEAIAYTLGQQIATAVITRSMQDGAGRTWPIHSRPKYFSGIWQASYPLYSVNPTEAYAGEWQPWIKPSPNRYEPPTAARPKSSQHSSETQQVWEVSKHLSAAQRQAALDWNLDSGSVTPAGVWMQHTVKNLINKSEPEQRHQFATCATMLATVSVAMQDALIACWRIKFRDWSERPITAIRRDLDKTFTPLVSHRHFLATFLGMRLCRLR</sequence>
<dbReference type="KEGG" id="pvac:HC248_02227"/>
<evidence type="ECO:0000313" key="2">
    <source>
        <dbReference type="EMBL" id="QJC56916.1"/>
    </source>
</evidence>
<dbReference type="Gene3D" id="1.10.606.20">
    <property type="match status" value="1"/>
</dbReference>
<dbReference type="EMBL" id="CP051461">
    <property type="protein sequence ID" value="QJC56916.1"/>
    <property type="molecule type" value="Genomic_DNA"/>
</dbReference>
<dbReference type="AlphaFoldDB" id="A0A6H2HBR9"/>
<dbReference type="PANTHER" id="PTHR34599">
    <property type="entry name" value="PEROXIDASE-RELATED"/>
    <property type="match status" value="1"/>
</dbReference>
<evidence type="ECO:0000313" key="3">
    <source>
        <dbReference type="Proteomes" id="UP000502041"/>
    </source>
</evidence>
<name>A0A6H2HBR9_9BURK</name>
<keyword evidence="3" id="KW-1185">Reference proteome</keyword>
<feature type="compositionally biased region" description="Polar residues" evidence="1">
    <location>
        <begin position="139"/>
        <end position="148"/>
    </location>
</feature>
<dbReference type="InterPro" id="IPR052559">
    <property type="entry name" value="V-haloperoxidase"/>
</dbReference>
<dbReference type="InterPro" id="IPR036938">
    <property type="entry name" value="PAP2/HPO_sf"/>
</dbReference>
<accession>A0A6H2HBR9</accession>
<feature type="region of interest" description="Disordered" evidence="1">
    <location>
        <begin position="127"/>
        <end position="148"/>
    </location>
</feature>
<dbReference type="PANTHER" id="PTHR34599:SF1">
    <property type="entry name" value="PHOSPHATIDIC ACID PHOSPHATASE TYPE 2_HALOPEROXIDASE DOMAIN-CONTAINING PROTEIN"/>
    <property type="match status" value="1"/>
</dbReference>